<reference evidence="2" key="1">
    <citation type="submission" date="2024-08" db="EMBL/GenBank/DDBJ databases">
        <authorList>
            <person name="Yu S.T."/>
        </authorList>
    </citation>
    <scope>NUCLEOTIDE SEQUENCE</scope>
    <source>
        <strain evidence="2">R33</strain>
    </source>
</reference>
<gene>
    <name evidence="2" type="ORF">AB5J51_27215</name>
</gene>
<accession>A0AB39YCZ6</accession>
<dbReference type="EMBL" id="CP165727">
    <property type="protein sequence ID" value="XDV66352.1"/>
    <property type="molecule type" value="Genomic_DNA"/>
</dbReference>
<evidence type="ECO:0000256" key="1">
    <source>
        <dbReference type="SAM" id="Coils"/>
    </source>
</evidence>
<dbReference type="AlphaFoldDB" id="A0AB39YCZ6"/>
<dbReference type="RefSeq" id="WP_369778877.1">
    <property type="nucleotide sequence ID" value="NZ_CP165727.1"/>
</dbReference>
<protein>
    <submittedName>
        <fullName evidence="2">Uncharacterized protein</fullName>
    </submittedName>
</protein>
<organism evidence="2">
    <name type="scientific">Streptomyces sp. R33</name>
    <dbReference type="NCBI Taxonomy" id="3238629"/>
    <lineage>
        <taxon>Bacteria</taxon>
        <taxon>Bacillati</taxon>
        <taxon>Actinomycetota</taxon>
        <taxon>Actinomycetes</taxon>
        <taxon>Kitasatosporales</taxon>
        <taxon>Streptomycetaceae</taxon>
        <taxon>Streptomyces</taxon>
    </lineage>
</organism>
<keyword evidence="1" id="KW-0175">Coiled coil</keyword>
<sequence>MNVHRVNAAAGVIHAAMEKGKILPANAAYALEAAGLLQSPESAAELAQLREQAASLRQEIYDIRLRRDDARAGREDAEREADRLRKRVAELEGATAFEVPRPGNAFPLLVQRSYGHTDRWSICDREGRRWTRHVGWCPEFGGIADEHLRDDARFTLAEALPLARRLAAEDPHDSLLHHTYRLGHDLPEMPRG</sequence>
<feature type="coiled-coil region" evidence="1">
    <location>
        <begin position="39"/>
        <end position="94"/>
    </location>
</feature>
<proteinExistence type="predicted"/>
<evidence type="ECO:0000313" key="2">
    <source>
        <dbReference type="EMBL" id="XDV66352.1"/>
    </source>
</evidence>
<name>A0AB39YCZ6_9ACTN</name>